<dbReference type="OrthoDB" id="3210767at2"/>
<dbReference type="PANTHER" id="PTHR30283">
    <property type="entry name" value="PEROXIDE STRESS RESPONSE PROTEIN YAAA"/>
    <property type="match status" value="1"/>
</dbReference>
<sequence length="245" mass="26356">MLVLLPPSETKRDGGVRGASLDLAGLSFTSLSVQRRQVVADVRRLSRSVSGSMAALALGPTQRFEIDRNRTVSTSPVMPALDRYTGVLYDALDVESLDGVAREFAGEHLVVHSALFGLVRGSDPIPAYRLSHDSRLPELSLRRHWREAVTAALVATDCLVIDLRSNSYIALGPAPSSAVAVRVVSEDARGRRIALSHFNKAGKGRFARALVEAGIAHAGVDSLLEWAAGRDIRLDRTEAGVDLVI</sequence>
<evidence type="ECO:0000313" key="2">
    <source>
        <dbReference type="Proteomes" id="UP000219440"/>
    </source>
</evidence>
<dbReference type="GO" id="GO:0005829">
    <property type="term" value="C:cytosol"/>
    <property type="evidence" value="ECO:0007669"/>
    <property type="project" value="TreeGrafter"/>
</dbReference>
<gene>
    <name evidence="1" type="ORF">SAMN06296378_1545</name>
</gene>
<evidence type="ECO:0000313" key="1">
    <source>
        <dbReference type="EMBL" id="SOE65359.1"/>
    </source>
</evidence>
<organism evidence="1 2">
    <name type="scientific">Salinibacterium xinjiangense</name>
    <dbReference type="NCBI Taxonomy" id="386302"/>
    <lineage>
        <taxon>Bacteria</taxon>
        <taxon>Bacillati</taxon>
        <taxon>Actinomycetota</taxon>
        <taxon>Actinomycetes</taxon>
        <taxon>Micrococcales</taxon>
        <taxon>Microbacteriaceae</taxon>
        <taxon>Salinibacterium</taxon>
    </lineage>
</organism>
<protein>
    <recommendedName>
        <fullName evidence="3">Peroxide stress protein YaaA</fullName>
    </recommendedName>
</protein>
<name>A0A2C8ZKB0_9MICO</name>
<accession>A0A2C8ZKB0</accession>
<reference evidence="1 2" key="1">
    <citation type="submission" date="2017-09" db="EMBL/GenBank/DDBJ databases">
        <authorList>
            <person name="Ehlers B."/>
            <person name="Leendertz F.H."/>
        </authorList>
    </citation>
    <scope>NUCLEOTIDE SEQUENCE [LARGE SCALE GENOMIC DNA]</scope>
    <source>
        <strain evidence="1 2">CGMCC 1.05381</strain>
    </source>
</reference>
<dbReference type="RefSeq" id="WP_097060653.1">
    <property type="nucleotide sequence ID" value="NZ_BMLC01000001.1"/>
</dbReference>
<dbReference type="GO" id="GO:0033194">
    <property type="term" value="P:response to hydroperoxide"/>
    <property type="evidence" value="ECO:0007669"/>
    <property type="project" value="TreeGrafter"/>
</dbReference>
<dbReference type="Proteomes" id="UP000219440">
    <property type="component" value="Unassembled WGS sequence"/>
</dbReference>
<keyword evidence="2" id="KW-1185">Reference proteome</keyword>
<dbReference type="PANTHER" id="PTHR30283:SF4">
    <property type="entry name" value="PEROXIDE STRESS RESISTANCE PROTEIN YAAA"/>
    <property type="match status" value="1"/>
</dbReference>
<dbReference type="EMBL" id="OCST01000003">
    <property type="protein sequence ID" value="SOE65359.1"/>
    <property type="molecule type" value="Genomic_DNA"/>
</dbReference>
<evidence type="ECO:0008006" key="3">
    <source>
        <dbReference type="Google" id="ProtNLM"/>
    </source>
</evidence>
<dbReference type="InterPro" id="IPR005583">
    <property type="entry name" value="YaaA"/>
</dbReference>
<dbReference type="Pfam" id="PF03883">
    <property type="entry name" value="H2O2_YaaD"/>
    <property type="match status" value="1"/>
</dbReference>
<proteinExistence type="predicted"/>
<dbReference type="AlphaFoldDB" id="A0A2C8ZKB0"/>